<proteinExistence type="predicted"/>
<accession>A0A0C3EM22</accession>
<evidence type="ECO:0000313" key="1">
    <source>
        <dbReference type="EMBL" id="KIM69249.1"/>
    </source>
</evidence>
<reference evidence="1 2" key="1">
    <citation type="submission" date="2014-04" db="EMBL/GenBank/DDBJ databases">
        <authorList>
            <consortium name="DOE Joint Genome Institute"/>
            <person name="Kuo A."/>
            <person name="Kohler A."/>
            <person name="Nagy L.G."/>
            <person name="Floudas D."/>
            <person name="Copeland A."/>
            <person name="Barry K.W."/>
            <person name="Cichocki N."/>
            <person name="Veneault-Fourrey C."/>
            <person name="LaButti K."/>
            <person name="Lindquist E.A."/>
            <person name="Lipzen A."/>
            <person name="Lundell T."/>
            <person name="Morin E."/>
            <person name="Murat C."/>
            <person name="Sun H."/>
            <person name="Tunlid A."/>
            <person name="Henrissat B."/>
            <person name="Grigoriev I.V."/>
            <person name="Hibbett D.S."/>
            <person name="Martin F."/>
            <person name="Nordberg H.P."/>
            <person name="Cantor M.N."/>
            <person name="Hua S.X."/>
        </authorList>
    </citation>
    <scope>NUCLEOTIDE SEQUENCE [LARGE SCALE GENOMIC DNA]</scope>
    <source>
        <strain evidence="1 2">Foug A</strain>
    </source>
</reference>
<dbReference type="AlphaFoldDB" id="A0A0C3EM22"/>
<dbReference type="InParanoid" id="A0A0C3EM22"/>
<organism evidence="1 2">
    <name type="scientific">Scleroderma citrinum Foug A</name>
    <dbReference type="NCBI Taxonomy" id="1036808"/>
    <lineage>
        <taxon>Eukaryota</taxon>
        <taxon>Fungi</taxon>
        <taxon>Dikarya</taxon>
        <taxon>Basidiomycota</taxon>
        <taxon>Agaricomycotina</taxon>
        <taxon>Agaricomycetes</taxon>
        <taxon>Agaricomycetidae</taxon>
        <taxon>Boletales</taxon>
        <taxon>Sclerodermatineae</taxon>
        <taxon>Sclerodermataceae</taxon>
        <taxon>Scleroderma</taxon>
    </lineage>
</organism>
<evidence type="ECO:0000313" key="2">
    <source>
        <dbReference type="Proteomes" id="UP000053989"/>
    </source>
</evidence>
<dbReference type="Proteomes" id="UP000053989">
    <property type="component" value="Unassembled WGS sequence"/>
</dbReference>
<protein>
    <submittedName>
        <fullName evidence="1">Uncharacterized protein</fullName>
    </submittedName>
</protein>
<sequence>MEKALAESAPAEKEPFDKTLVAFCLFLHRVRPSCDCNFYNTTLVIHTRQQE</sequence>
<keyword evidence="2" id="KW-1185">Reference proteome</keyword>
<reference evidence="2" key="2">
    <citation type="submission" date="2015-01" db="EMBL/GenBank/DDBJ databases">
        <title>Evolutionary Origins and Diversification of the Mycorrhizal Mutualists.</title>
        <authorList>
            <consortium name="DOE Joint Genome Institute"/>
            <consortium name="Mycorrhizal Genomics Consortium"/>
            <person name="Kohler A."/>
            <person name="Kuo A."/>
            <person name="Nagy L.G."/>
            <person name="Floudas D."/>
            <person name="Copeland A."/>
            <person name="Barry K.W."/>
            <person name="Cichocki N."/>
            <person name="Veneault-Fourrey C."/>
            <person name="LaButti K."/>
            <person name="Lindquist E.A."/>
            <person name="Lipzen A."/>
            <person name="Lundell T."/>
            <person name="Morin E."/>
            <person name="Murat C."/>
            <person name="Riley R."/>
            <person name="Ohm R."/>
            <person name="Sun H."/>
            <person name="Tunlid A."/>
            <person name="Henrissat B."/>
            <person name="Grigoriev I.V."/>
            <person name="Hibbett D.S."/>
            <person name="Martin F."/>
        </authorList>
    </citation>
    <scope>NUCLEOTIDE SEQUENCE [LARGE SCALE GENOMIC DNA]</scope>
    <source>
        <strain evidence="2">Foug A</strain>
    </source>
</reference>
<dbReference type="EMBL" id="KN822007">
    <property type="protein sequence ID" value="KIM69249.1"/>
    <property type="molecule type" value="Genomic_DNA"/>
</dbReference>
<dbReference type="HOGENOM" id="CLU_3107767_0_0_1"/>
<name>A0A0C3EM22_9AGAM</name>
<gene>
    <name evidence="1" type="ORF">SCLCIDRAFT_1208673</name>
</gene>